<dbReference type="PATRIC" id="fig|749414.3.peg.139"/>
<protein>
    <recommendedName>
        <fullName evidence="4">Pyoverdine/dityrosine biosynthesis protein</fullName>
    </recommendedName>
</protein>
<reference evidence="2 3" key="1">
    <citation type="journal article" date="2010" name="J. Bacteriol.">
        <title>Genome sequence of the milbemycin-producing bacterium Streptomyces bingchenggensis.</title>
        <authorList>
            <person name="Wang X.J."/>
            <person name="Yan Y.J."/>
            <person name="Zhang B."/>
            <person name="An J."/>
            <person name="Wang J.J."/>
            <person name="Tian J."/>
            <person name="Jiang L."/>
            <person name="Chen Y.H."/>
            <person name="Huang S.X."/>
            <person name="Yin M."/>
            <person name="Zhang J."/>
            <person name="Gao A.L."/>
            <person name="Liu C.X."/>
            <person name="Zhu Z.X."/>
            <person name="Xiang W.S."/>
        </authorList>
    </citation>
    <scope>NUCLEOTIDE SEQUENCE [LARGE SCALE GENOMIC DNA]</scope>
    <source>
        <strain evidence="2 3">BCW-1</strain>
    </source>
</reference>
<evidence type="ECO:0000256" key="1">
    <source>
        <dbReference type="SAM" id="MobiDB-lite"/>
    </source>
</evidence>
<sequence length="818" mass="87872">MDRRPGGAGTDDLTFVVEYFVRPLVRVFRTALDSYGLVFADPLGPDTAFELRADLAATGRVLVMDSLSVSGAAGLMTRRAATLRAARESDTDLGALTAWSSGNAAATVPNTLHALAEAFSRARPDAPKDPGAAFREVLAAEMRYLRPDTARLLSADASWAAWAHSVPEQQERALAHLLAKLQDRARECRVLPDKPLPVVLIGPLTGGGERALPGLPQLCRDVWHAGGETVFLTEGPGCPAAGYASGLARYGVPDPTVLTPRSADGAGPAAAAAALARWDRRAEVVACLAVLGPTARAPVGWEAFGRQFPGATLLVVGHDDRTGSGGDDRTWSGDVPMPSSLAPQVPDRPDVVQALEMQSPAAAPANTTAAPTLPAARSLSSLRLDVLRHNPAIEQHAVRWSGEETRRFVDHLVTAARRNADRTARAARDTLGRRLVGAPTDAERAVRLMHHILQRKQFKHGPSSNYPPELALREMLPFVRRGEPVPMAMVFFPNKFAHSKLKAVGDLPDLAELAMLIRLLELMEAVHQVYSPGLFFFLAADNQHYRAHSAAKLEEGMLIMSRYAGAAGLSGKVVEIVAYDELAERHQGTAFVTAHRALRARILAEYRAALRGLDITSGPLRTLREADLRDPRGNFADLFRSLVFSVRTPGTPGTPGTVPATGSWWSEVYADLYNLAEDCAAPEVIAARKEVLTTAWDDALRYVATWHADAHTGYRSKLVPGGVQVSLRPAPGRIGLNLLGGTALSSAHATGAIDTRGVVSREFAVALRDQCFVPLYSPLLGPQQPFAMVPVTATQARGDGAGARIDPAFLRTTRLRRR</sequence>
<dbReference type="Proteomes" id="UP000000377">
    <property type="component" value="Chromosome"/>
</dbReference>
<gene>
    <name evidence="2" type="ordered locus">SBI_00136</name>
</gene>
<dbReference type="HOGENOM" id="CLU_308997_0_0_11"/>
<organism evidence="2 3">
    <name type="scientific">Streptomyces bingchenggensis (strain BCW-1)</name>
    <dbReference type="NCBI Taxonomy" id="749414"/>
    <lineage>
        <taxon>Bacteria</taxon>
        <taxon>Bacillati</taxon>
        <taxon>Actinomycetota</taxon>
        <taxon>Actinomycetes</taxon>
        <taxon>Kitasatosporales</taxon>
        <taxon>Streptomycetaceae</taxon>
        <taxon>Streptomyces</taxon>
    </lineage>
</organism>
<dbReference type="EMBL" id="CP002047">
    <property type="protein sequence ID" value="ADI03257.1"/>
    <property type="molecule type" value="Genomic_DNA"/>
</dbReference>
<dbReference type="AlphaFoldDB" id="D7BUR6"/>
<evidence type="ECO:0000313" key="3">
    <source>
        <dbReference type="Proteomes" id="UP000000377"/>
    </source>
</evidence>
<dbReference type="InterPro" id="IPR007817">
    <property type="entry name" value="Isocyanide_synthase_DIT1"/>
</dbReference>
<feature type="compositionally biased region" description="Basic and acidic residues" evidence="1">
    <location>
        <begin position="320"/>
        <end position="331"/>
    </location>
</feature>
<evidence type="ECO:0008006" key="4">
    <source>
        <dbReference type="Google" id="ProtNLM"/>
    </source>
</evidence>
<dbReference type="Pfam" id="PF05141">
    <property type="entry name" value="DIT1_PvcA"/>
    <property type="match status" value="1"/>
</dbReference>
<dbReference type="KEGG" id="sbh:SBI_00136"/>
<feature type="region of interest" description="Disordered" evidence="1">
    <location>
        <begin position="320"/>
        <end position="345"/>
    </location>
</feature>
<dbReference type="eggNOG" id="COG3207">
    <property type="taxonomic scope" value="Bacteria"/>
</dbReference>
<keyword evidence="3" id="KW-1185">Reference proteome</keyword>
<accession>D7BUR6</accession>
<dbReference type="RefSeq" id="WP_014172736.1">
    <property type="nucleotide sequence ID" value="NC_016582.1"/>
</dbReference>
<proteinExistence type="predicted"/>
<evidence type="ECO:0000313" key="2">
    <source>
        <dbReference type="EMBL" id="ADI03257.1"/>
    </source>
</evidence>
<name>D7BUR6_STRBB</name>